<evidence type="ECO:0000313" key="2">
    <source>
        <dbReference type="EMBL" id="SET65132.1"/>
    </source>
</evidence>
<dbReference type="Proteomes" id="UP000183339">
    <property type="component" value="Unassembled WGS sequence"/>
</dbReference>
<evidence type="ECO:0000313" key="3">
    <source>
        <dbReference type="Proteomes" id="UP000183339"/>
    </source>
</evidence>
<evidence type="ECO:0000256" key="1">
    <source>
        <dbReference type="SAM" id="SignalP"/>
    </source>
</evidence>
<accession>A0A1I0G3G9</accession>
<proteinExistence type="predicted"/>
<evidence type="ECO:0008006" key="4">
    <source>
        <dbReference type="Google" id="ProtNLM"/>
    </source>
</evidence>
<keyword evidence="1" id="KW-0732">Signal</keyword>
<sequence length="151" mass="16633">MQRFWQVAVLYSAIALGGALVTSTASATAIGAEPVGGFEMDTPAGVTVRVPECQLNHEIHGSGKKITDQIAYLGCAVPQFSLCNWRIDFHYADTNGKTYKIDKGRTHHSCDLSAKREIKENRTLKHYGKACAHLVVNGKRRGVQCHYITEE</sequence>
<dbReference type="AlphaFoldDB" id="A0A1I0G3G9"/>
<protein>
    <recommendedName>
        <fullName evidence="4">DUF3617 family protein</fullName>
    </recommendedName>
</protein>
<dbReference type="EMBL" id="FOHI01000011">
    <property type="protein sequence ID" value="SET65132.1"/>
    <property type="molecule type" value="Genomic_DNA"/>
</dbReference>
<gene>
    <name evidence="2" type="ORF">SAMN05216412_11162</name>
</gene>
<feature type="chain" id="PRO_5010158614" description="DUF3617 family protein" evidence="1">
    <location>
        <begin position="28"/>
        <end position="151"/>
    </location>
</feature>
<feature type="signal peptide" evidence="1">
    <location>
        <begin position="1"/>
        <end position="27"/>
    </location>
</feature>
<dbReference type="OrthoDB" id="4231718at2"/>
<organism evidence="2 3">
    <name type="scientific">Nitrosospira multiformis</name>
    <dbReference type="NCBI Taxonomy" id="1231"/>
    <lineage>
        <taxon>Bacteria</taxon>
        <taxon>Pseudomonadati</taxon>
        <taxon>Pseudomonadota</taxon>
        <taxon>Betaproteobacteria</taxon>
        <taxon>Nitrosomonadales</taxon>
        <taxon>Nitrosomonadaceae</taxon>
        <taxon>Nitrosospira</taxon>
    </lineage>
</organism>
<name>A0A1I0G3G9_9PROT</name>
<reference evidence="2 3" key="1">
    <citation type="submission" date="2016-10" db="EMBL/GenBank/DDBJ databases">
        <authorList>
            <person name="de Groot N.N."/>
        </authorList>
    </citation>
    <scope>NUCLEOTIDE SEQUENCE [LARGE SCALE GENOMIC DNA]</scope>
    <source>
        <strain evidence="2 3">Nl7</strain>
    </source>
</reference>